<feature type="domain" description="RING-type" evidence="6">
    <location>
        <begin position="960"/>
        <end position="1003"/>
    </location>
</feature>
<dbReference type="InterPro" id="IPR013083">
    <property type="entry name" value="Znf_RING/FYVE/PHD"/>
</dbReference>
<dbReference type="InterPro" id="IPR001841">
    <property type="entry name" value="Znf_RING"/>
</dbReference>
<evidence type="ECO:0000256" key="2">
    <source>
        <dbReference type="ARBA" id="ARBA00023043"/>
    </source>
</evidence>
<keyword evidence="8" id="KW-1185">Reference proteome</keyword>
<feature type="compositionally biased region" description="Low complexity" evidence="5">
    <location>
        <begin position="846"/>
        <end position="866"/>
    </location>
</feature>
<dbReference type="Pfam" id="PF13920">
    <property type="entry name" value="zf-C3HC4_3"/>
    <property type="match status" value="1"/>
</dbReference>
<dbReference type="Pfam" id="PF00023">
    <property type="entry name" value="Ank"/>
    <property type="match status" value="1"/>
</dbReference>
<feature type="compositionally biased region" description="Polar residues" evidence="5">
    <location>
        <begin position="443"/>
        <end position="455"/>
    </location>
</feature>
<accession>A0AAW1RLN8</accession>
<feature type="repeat" description="ANK" evidence="3">
    <location>
        <begin position="189"/>
        <end position="221"/>
    </location>
</feature>
<feature type="compositionally biased region" description="Polar residues" evidence="5">
    <location>
        <begin position="624"/>
        <end position="658"/>
    </location>
</feature>
<dbReference type="InterPro" id="IPR036770">
    <property type="entry name" value="Ankyrin_rpt-contain_sf"/>
</dbReference>
<feature type="region of interest" description="Disordered" evidence="5">
    <location>
        <begin position="373"/>
        <end position="488"/>
    </location>
</feature>
<evidence type="ECO:0000259" key="6">
    <source>
        <dbReference type="PROSITE" id="PS50089"/>
    </source>
</evidence>
<keyword evidence="4" id="KW-0862">Zinc</keyword>
<keyword evidence="4" id="KW-0479">Metal-binding</keyword>
<dbReference type="PROSITE" id="PS50088">
    <property type="entry name" value="ANK_REPEAT"/>
    <property type="match status" value="2"/>
</dbReference>
<dbReference type="Gene3D" id="1.25.40.20">
    <property type="entry name" value="Ankyrin repeat-containing domain"/>
    <property type="match status" value="2"/>
</dbReference>
<feature type="repeat" description="ANK" evidence="3">
    <location>
        <begin position="96"/>
        <end position="128"/>
    </location>
</feature>
<organism evidence="7 8">
    <name type="scientific">Apatococcus lobatus</name>
    <dbReference type="NCBI Taxonomy" id="904363"/>
    <lineage>
        <taxon>Eukaryota</taxon>
        <taxon>Viridiplantae</taxon>
        <taxon>Chlorophyta</taxon>
        <taxon>core chlorophytes</taxon>
        <taxon>Trebouxiophyceae</taxon>
        <taxon>Chlorellales</taxon>
        <taxon>Chlorellaceae</taxon>
        <taxon>Apatococcus</taxon>
    </lineage>
</organism>
<dbReference type="Pfam" id="PF12796">
    <property type="entry name" value="Ank_2"/>
    <property type="match status" value="1"/>
</dbReference>
<dbReference type="SMART" id="SM00184">
    <property type="entry name" value="RING"/>
    <property type="match status" value="1"/>
</dbReference>
<dbReference type="SUPFAM" id="SSF48403">
    <property type="entry name" value="Ankyrin repeat"/>
    <property type="match status" value="1"/>
</dbReference>
<dbReference type="EMBL" id="JALJOS010000009">
    <property type="protein sequence ID" value="KAK9834689.1"/>
    <property type="molecule type" value="Genomic_DNA"/>
</dbReference>
<gene>
    <name evidence="7" type="ORF">WJX74_007642</name>
</gene>
<name>A0AAW1RLN8_9CHLO</name>
<feature type="region of interest" description="Disordered" evidence="5">
    <location>
        <begin position="547"/>
        <end position="574"/>
    </location>
</feature>
<sequence>MGNVFSICGGSGEVLLQNISNGDRTAVQQLLTENPGLSRGTRLASCVTPLHVAADNGRLDLVKAIYAAAQTHYTAQRSPRKTRHSLEKLLNSKTSYGQTALMLACRKGHADVLEFLLEKGADPLQTDAIQARNCLHYAALYGWANCITILMERPELRLQQAPPPSPRSRHSNTGHNSHDLRFVDQRAAMGFAPLHMAASHGNLAAVVALIASGASISARCTGYIPAAQQAIRSMMLVPQAPGGLSPNATPLHIAAAKGYTHVVCAILHAWARAVQEGRATGPGADIRRLQDHNHRTPHNVAFTSGHAALLQILDPDVSIPHLLATTNSDGSQPPAFGPPTLARIAAASLRASLDAALETIHALSTQMAAKPPPMDIVCPSETGGIAASNAGHGPPPAPSSGARQSPMPSPPGSPSLAALQATSRGVPHPRPRRGPRRVRSWGGASSTAFGSNSRSKQLRETIPEEDNSAPISRGMLLSDSAPRQQPSQLHAEASLLAATNHQITLGDQQGVSDPIIGASVRDSASSVSMQQPSVGIPLVPSPRQVHAAGLPGYRGSEAAANRGRPQRSVSCQNSSELALGTNSIRHGPDALDAYLRGAGQRLQALQLENSANNSTDGRVPAPSKTGTAAGSADPSSSWSHGISDQSNQKGTSSSTLSIPDAVTTSDCIAEEPSSIPSAAQYVLFSNTNSNLHTSSGRVPAVSDTASGPQHAPDDLDIGALLLAVDREEAPKSSQAPGGHALSTSQANTAPMVSTLLGSRPLPTHPEHRTLNFPAQPSASSLQPASPPASQPLHVSIADSTPGHPALVEQHASGVPDEQVTPSASHVPRDPVAIEPHPDEEDSWTIAAVPSPAASPVRPMRSPSRRSLTGQLPHRRTLSLGSSVGHPVSHVADAAAAQGGSLREVYSLPHQHVDPMIAEPVEQHPVQGVVKLLADEATEGIKIPLDYDPFGVRWSDDGTLCGICCDGPPSVSIQPCGHQACPGCMKGLIHLGSKTAGPSCPFCRRDISGLALALE</sequence>
<dbReference type="PANTHER" id="PTHR24161">
    <property type="entry name" value="ANK_REP_REGION DOMAIN-CONTAINING PROTEIN-RELATED"/>
    <property type="match status" value="1"/>
</dbReference>
<keyword evidence="2 3" id="KW-0040">ANK repeat</keyword>
<feature type="region of interest" description="Disordered" evidence="5">
    <location>
        <begin position="608"/>
        <end position="658"/>
    </location>
</feature>
<evidence type="ECO:0000256" key="3">
    <source>
        <dbReference type="PROSITE-ProRule" id="PRU00023"/>
    </source>
</evidence>
<protein>
    <recommendedName>
        <fullName evidence="6">RING-type domain-containing protein</fullName>
    </recommendedName>
</protein>
<comment type="caution">
    <text evidence="7">The sequence shown here is derived from an EMBL/GenBank/DDBJ whole genome shotgun (WGS) entry which is preliminary data.</text>
</comment>
<feature type="compositionally biased region" description="Low complexity" evidence="5">
    <location>
        <begin position="773"/>
        <end position="783"/>
    </location>
</feature>
<keyword evidence="1" id="KW-0677">Repeat</keyword>
<reference evidence="7 8" key="1">
    <citation type="journal article" date="2024" name="Nat. Commun.">
        <title>Phylogenomics reveals the evolutionary origins of lichenization in chlorophyte algae.</title>
        <authorList>
            <person name="Puginier C."/>
            <person name="Libourel C."/>
            <person name="Otte J."/>
            <person name="Skaloud P."/>
            <person name="Haon M."/>
            <person name="Grisel S."/>
            <person name="Petersen M."/>
            <person name="Berrin J.G."/>
            <person name="Delaux P.M."/>
            <person name="Dal Grande F."/>
            <person name="Keller J."/>
        </authorList>
    </citation>
    <scope>NUCLEOTIDE SEQUENCE [LARGE SCALE GENOMIC DNA]</scope>
    <source>
        <strain evidence="7 8">SAG 2145</strain>
    </source>
</reference>
<evidence type="ECO:0000313" key="8">
    <source>
        <dbReference type="Proteomes" id="UP001438707"/>
    </source>
</evidence>
<dbReference type="SMART" id="SM00248">
    <property type="entry name" value="ANK"/>
    <property type="match status" value="5"/>
</dbReference>
<dbReference type="GO" id="GO:0008270">
    <property type="term" value="F:zinc ion binding"/>
    <property type="evidence" value="ECO:0007669"/>
    <property type="project" value="UniProtKB-KW"/>
</dbReference>
<dbReference type="PANTHER" id="PTHR24161:SF85">
    <property type="entry name" value="PALMITOYLTRANSFERASE HIP14"/>
    <property type="match status" value="1"/>
</dbReference>
<dbReference type="SUPFAM" id="SSF57850">
    <property type="entry name" value="RING/U-box"/>
    <property type="match status" value="1"/>
</dbReference>
<dbReference type="PROSITE" id="PS50089">
    <property type="entry name" value="ZF_RING_2"/>
    <property type="match status" value="1"/>
</dbReference>
<proteinExistence type="predicted"/>
<evidence type="ECO:0000256" key="5">
    <source>
        <dbReference type="SAM" id="MobiDB-lite"/>
    </source>
</evidence>
<dbReference type="PROSITE" id="PS50297">
    <property type="entry name" value="ANK_REP_REGION"/>
    <property type="match status" value="2"/>
</dbReference>
<evidence type="ECO:0000313" key="7">
    <source>
        <dbReference type="EMBL" id="KAK9834689.1"/>
    </source>
</evidence>
<dbReference type="InterPro" id="IPR002110">
    <property type="entry name" value="Ankyrin_rpt"/>
</dbReference>
<dbReference type="AlphaFoldDB" id="A0AAW1RLN8"/>
<keyword evidence="4" id="KW-0863">Zinc-finger</keyword>
<feature type="compositionally biased region" description="Basic residues" evidence="5">
    <location>
        <begin position="427"/>
        <end position="439"/>
    </location>
</feature>
<feature type="region of interest" description="Disordered" evidence="5">
    <location>
        <begin position="754"/>
        <end position="871"/>
    </location>
</feature>
<feature type="region of interest" description="Disordered" evidence="5">
    <location>
        <begin position="694"/>
        <end position="713"/>
    </location>
</feature>
<evidence type="ECO:0000256" key="1">
    <source>
        <dbReference type="ARBA" id="ARBA00022737"/>
    </source>
</evidence>
<evidence type="ECO:0000256" key="4">
    <source>
        <dbReference type="PROSITE-ProRule" id="PRU00175"/>
    </source>
</evidence>
<dbReference type="Proteomes" id="UP001438707">
    <property type="component" value="Unassembled WGS sequence"/>
</dbReference>
<dbReference type="Gene3D" id="3.30.40.10">
    <property type="entry name" value="Zinc/RING finger domain, C3HC4 (zinc finger)"/>
    <property type="match status" value="1"/>
</dbReference>